<evidence type="ECO:0000256" key="1">
    <source>
        <dbReference type="ARBA" id="ARBA00022448"/>
    </source>
</evidence>
<dbReference type="InterPro" id="IPR003593">
    <property type="entry name" value="AAA+_ATPase"/>
</dbReference>
<dbReference type="EMBL" id="CP013244">
    <property type="protein sequence ID" value="ANP44693.1"/>
    <property type="molecule type" value="Genomic_DNA"/>
</dbReference>
<dbReference type="InterPro" id="IPR005895">
    <property type="entry name" value="ABC_transptr_haem_export_CcmA"/>
</dbReference>
<dbReference type="STRING" id="1759059.ATE48_01525"/>
<evidence type="ECO:0000313" key="8">
    <source>
        <dbReference type="EMBL" id="ANP44693.1"/>
    </source>
</evidence>
<evidence type="ECO:0000259" key="7">
    <source>
        <dbReference type="PROSITE" id="PS50893"/>
    </source>
</evidence>
<dbReference type="GO" id="GO:0005524">
    <property type="term" value="F:ATP binding"/>
    <property type="evidence" value="ECO:0007669"/>
    <property type="project" value="UniProtKB-KW"/>
</dbReference>
<dbReference type="SUPFAM" id="SSF52540">
    <property type="entry name" value="P-loop containing nucleoside triphosphate hydrolases"/>
    <property type="match status" value="1"/>
</dbReference>
<dbReference type="SMART" id="SM00382">
    <property type="entry name" value="AAA"/>
    <property type="match status" value="1"/>
</dbReference>
<dbReference type="OrthoDB" id="9800654at2"/>
<protein>
    <recommendedName>
        <fullName evidence="7">ABC transporter domain-containing protein</fullName>
    </recommendedName>
</protein>
<dbReference type="PROSITE" id="PS00211">
    <property type="entry name" value="ABC_TRANSPORTER_1"/>
    <property type="match status" value="1"/>
</dbReference>
<keyword evidence="2" id="KW-0547">Nucleotide-binding</keyword>
<dbReference type="GO" id="GO:0017004">
    <property type="term" value="P:cytochrome complex assembly"/>
    <property type="evidence" value="ECO:0007669"/>
    <property type="project" value="UniProtKB-KW"/>
</dbReference>
<dbReference type="NCBIfam" id="TIGR01189">
    <property type="entry name" value="ccmA"/>
    <property type="match status" value="1"/>
</dbReference>
<organism evidence="8 9">
    <name type="scientific">Candidatus Viadribacter manganicus</name>
    <dbReference type="NCBI Taxonomy" id="1759059"/>
    <lineage>
        <taxon>Bacteria</taxon>
        <taxon>Pseudomonadati</taxon>
        <taxon>Pseudomonadota</taxon>
        <taxon>Alphaproteobacteria</taxon>
        <taxon>Hyphomonadales</taxon>
        <taxon>Hyphomonadaceae</taxon>
        <taxon>Candidatus Viadribacter</taxon>
    </lineage>
</organism>
<accession>A0A1B1ADQ9</accession>
<evidence type="ECO:0000256" key="3">
    <source>
        <dbReference type="ARBA" id="ARBA00022748"/>
    </source>
</evidence>
<sequence>MSARGPFQDKPIIRVEALALSRGGHLLFQDLSFTANAGDYVEVVGSNGSGKTSLLRAMAGFLRPISGRISFEGVDEPALAFHYLGHANGLKREASPREHLSYWAGLFGGAPSEDFVSKALDLNRVMALPVRVLSQGQSRRLALARLIVAPRPVWLLDEPAAALDDSGKAVLNELIGAHRAGGGIVVAAVHEPLGAAPSQTLRVSR</sequence>
<dbReference type="RefSeq" id="WP_066767157.1">
    <property type="nucleotide sequence ID" value="NZ_CP013244.1"/>
</dbReference>
<dbReference type="PANTHER" id="PTHR43499">
    <property type="entry name" value="ABC TRANSPORTER I FAMILY MEMBER 1"/>
    <property type="match status" value="1"/>
</dbReference>
<dbReference type="KEGG" id="cbot:ATE48_01525"/>
<evidence type="ECO:0000256" key="5">
    <source>
        <dbReference type="ARBA" id="ARBA00022967"/>
    </source>
</evidence>
<evidence type="ECO:0000256" key="2">
    <source>
        <dbReference type="ARBA" id="ARBA00022741"/>
    </source>
</evidence>
<keyword evidence="9" id="KW-1185">Reference proteome</keyword>
<proteinExistence type="predicted"/>
<dbReference type="InterPro" id="IPR027417">
    <property type="entry name" value="P-loop_NTPase"/>
</dbReference>
<evidence type="ECO:0000256" key="4">
    <source>
        <dbReference type="ARBA" id="ARBA00022840"/>
    </source>
</evidence>
<keyword evidence="1" id="KW-0813">Transport</keyword>
<evidence type="ECO:0000313" key="9">
    <source>
        <dbReference type="Proteomes" id="UP000092498"/>
    </source>
</evidence>
<dbReference type="Proteomes" id="UP000092498">
    <property type="component" value="Chromosome"/>
</dbReference>
<name>A0A1B1ADQ9_9PROT</name>
<keyword evidence="5" id="KW-1278">Translocase</keyword>
<dbReference type="PANTHER" id="PTHR43499:SF1">
    <property type="entry name" value="ABC TRANSPORTER I FAMILY MEMBER 1"/>
    <property type="match status" value="1"/>
</dbReference>
<dbReference type="InterPro" id="IPR003439">
    <property type="entry name" value="ABC_transporter-like_ATP-bd"/>
</dbReference>
<feature type="domain" description="ABC transporter" evidence="7">
    <location>
        <begin position="13"/>
        <end position="205"/>
    </location>
</feature>
<keyword evidence="4" id="KW-0067">ATP-binding</keyword>
<dbReference type="FunCoup" id="A0A1B1ADQ9">
    <property type="interactions" value="149"/>
</dbReference>
<dbReference type="InParanoid" id="A0A1B1ADQ9"/>
<dbReference type="PROSITE" id="PS50893">
    <property type="entry name" value="ABC_TRANSPORTER_2"/>
    <property type="match status" value="1"/>
</dbReference>
<dbReference type="GO" id="GO:0016887">
    <property type="term" value="F:ATP hydrolysis activity"/>
    <property type="evidence" value="ECO:0007669"/>
    <property type="project" value="InterPro"/>
</dbReference>
<gene>
    <name evidence="8" type="ORF">ATE48_01525</name>
</gene>
<dbReference type="GO" id="GO:0022857">
    <property type="term" value="F:transmembrane transporter activity"/>
    <property type="evidence" value="ECO:0007669"/>
    <property type="project" value="InterPro"/>
</dbReference>
<dbReference type="InterPro" id="IPR017871">
    <property type="entry name" value="ABC_transporter-like_CS"/>
</dbReference>
<keyword evidence="6" id="KW-0472">Membrane</keyword>
<evidence type="ECO:0000256" key="6">
    <source>
        <dbReference type="ARBA" id="ARBA00023136"/>
    </source>
</evidence>
<dbReference type="Pfam" id="PF00005">
    <property type="entry name" value="ABC_tran"/>
    <property type="match status" value="1"/>
</dbReference>
<reference evidence="8 9" key="1">
    <citation type="submission" date="2015-11" db="EMBL/GenBank/DDBJ databases">
        <title>Whole-Genome Sequence of Candidatus Oderbacter manganicum from the National Park Lower Oder Valley, Germany.</title>
        <authorList>
            <person name="Braun B."/>
            <person name="Liere K."/>
            <person name="Szewzyk U."/>
        </authorList>
    </citation>
    <scope>NUCLEOTIDE SEQUENCE [LARGE SCALE GENOMIC DNA]</scope>
    <source>
        <strain evidence="8 9">OTSz_A_272</strain>
    </source>
</reference>
<dbReference type="AlphaFoldDB" id="A0A1B1ADQ9"/>
<dbReference type="Gene3D" id="3.40.50.300">
    <property type="entry name" value="P-loop containing nucleotide triphosphate hydrolases"/>
    <property type="match status" value="1"/>
</dbReference>
<keyword evidence="3" id="KW-0201">Cytochrome c-type biogenesis</keyword>